<evidence type="ECO:0000256" key="3">
    <source>
        <dbReference type="SAM" id="MobiDB-lite"/>
    </source>
</evidence>
<comment type="subcellular location">
    <subcellularLocation>
        <location evidence="1">Nucleus</location>
    </subcellularLocation>
</comment>
<protein>
    <submittedName>
        <fullName evidence="4">Mini-chromosome maintenance complex-binding protein</fullName>
    </submittedName>
</protein>
<dbReference type="GO" id="GO:0006261">
    <property type="term" value="P:DNA-templated DNA replication"/>
    <property type="evidence" value="ECO:0007669"/>
    <property type="project" value="TreeGrafter"/>
</dbReference>
<evidence type="ECO:0000256" key="1">
    <source>
        <dbReference type="ARBA" id="ARBA00004123"/>
    </source>
</evidence>
<dbReference type="GO" id="GO:0005634">
    <property type="term" value="C:nucleus"/>
    <property type="evidence" value="ECO:0007669"/>
    <property type="project" value="UniProtKB-SubCell"/>
</dbReference>
<keyword evidence="5" id="KW-1185">Reference proteome</keyword>
<dbReference type="InParanoid" id="A0A2R5GEC5"/>
<evidence type="ECO:0000313" key="4">
    <source>
        <dbReference type="EMBL" id="GBG28078.1"/>
    </source>
</evidence>
<dbReference type="PANTHER" id="PTHR13489">
    <property type="entry name" value="MINI-CHROMOSOME MAINTENANCE COMPLEX-BINDING PROTEIN"/>
    <property type="match status" value="1"/>
</dbReference>
<dbReference type="AlphaFoldDB" id="A0A2R5GEC5"/>
<dbReference type="GO" id="GO:0003682">
    <property type="term" value="F:chromatin binding"/>
    <property type="evidence" value="ECO:0007669"/>
    <property type="project" value="TreeGrafter"/>
</dbReference>
<gene>
    <name evidence="4" type="ORF">FCC1311_043012</name>
</gene>
<dbReference type="EMBL" id="BEYU01000039">
    <property type="protein sequence ID" value="GBG28078.1"/>
    <property type="molecule type" value="Genomic_DNA"/>
</dbReference>
<proteinExistence type="predicted"/>
<dbReference type="Proteomes" id="UP000241890">
    <property type="component" value="Unassembled WGS sequence"/>
</dbReference>
<evidence type="ECO:0000256" key="2">
    <source>
        <dbReference type="ARBA" id="ARBA00023242"/>
    </source>
</evidence>
<organism evidence="4 5">
    <name type="scientific">Hondaea fermentalgiana</name>
    <dbReference type="NCBI Taxonomy" id="2315210"/>
    <lineage>
        <taxon>Eukaryota</taxon>
        <taxon>Sar</taxon>
        <taxon>Stramenopiles</taxon>
        <taxon>Bigyra</taxon>
        <taxon>Labyrinthulomycetes</taxon>
        <taxon>Thraustochytrida</taxon>
        <taxon>Thraustochytriidae</taxon>
        <taxon>Hondaea</taxon>
    </lineage>
</organism>
<keyword evidence="2" id="KW-0539">Nucleus</keyword>
<dbReference type="InterPro" id="IPR019140">
    <property type="entry name" value="MCM_complex-bd"/>
</dbReference>
<name>A0A2R5GEC5_9STRA</name>
<evidence type="ECO:0000313" key="5">
    <source>
        <dbReference type="Proteomes" id="UP000241890"/>
    </source>
</evidence>
<dbReference type="Pfam" id="PF09739">
    <property type="entry name" value="MCM_bind"/>
    <property type="match status" value="1"/>
</dbReference>
<reference evidence="4 5" key="1">
    <citation type="submission" date="2017-12" db="EMBL/GenBank/DDBJ databases">
        <title>Sequencing, de novo assembly and annotation of complete genome of a new Thraustochytrid species, strain FCC1311.</title>
        <authorList>
            <person name="Sedici K."/>
            <person name="Godart F."/>
            <person name="Aiese Cigliano R."/>
            <person name="Sanseverino W."/>
            <person name="Barakat M."/>
            <person name="Ortet P."/>
            <person name="Marechal E."/>
            <person name="Cagnac O."/>
            <person name="Amato A."/>
        </authorList>
    </citation>
    <scope>NUCLEOTIDE SEQUENCE [LARGE SCALE GENOMIC DNA]</scope>
</reference>
<accession>A0A2R5GEC5</accession>
<comment type="caution">
    <text evidence="4">The sequence shown here is derived from an EMBL/GenBank/DDBJ whole genome shotgun (WGS) entry which is preliminary data.</text>
</comment>
<dbReference type="PANTHER" id="PTHR13489:SF0">
    <property type="entry name" value="MINI-CHROMOSOME MAINTENANCE COMPLEX-BINDING PROTEIN"/>
    <property type="match status" value="1"/>
</dbReference>
<dbReference type="OrthoDB" id="329666at2759"/>
<sequence length="635" mass="68460">MDAKIVDSPLVVVDEHFVASAKAKGGDVAVLKQEGAQDSWGAAKILSEETLFSKQALESIPWLTRDGLRAGTLHHGMLVRYRAMVQDTFDPEYYDCVVRDGDSGSLKTLKYREFDHDVASNRAAAPSAQDIAGLSERLPLYCVPVPGESAWAREARLAAGPARSPPKASNADSMHPAARAHRKRVALQDPARDDTAVEKRPLLGEPETSPQPASSTAAAASAHKLALELDVNNVGDMPCIVKMYDAAMEGIKVSQMIEVVGVLAQCPDSSIGSDAESDETAAVADDFMRLEIAARRPPSSLVPRIHCIAHRSGPTLSLSIDASPKASSSESTTAETTRVREALLSRIATAIGGDRLAAEYVLLWMLSSTVRAGEGASARPVGKLALALAKIPENSTIPKALHNVLANVLPRSHYLELAVADLSSKSLFPKKDYETNRLCAGQLQLCDGTPIIVNETALQEGVLNDQGVRNMQALQQLVQQQKLHYDFQYFACDWDVDTPVLVATSNRTAIVEGADCVLALEQDRAAPTSIASQHGGVAPVSDQDLRKFVADTRLRVAGPNADFTVSQDLATQIEQTYVAARQRDGKSVKAETLDLWLTLAKLWEKSHGRDELTKDGWKAILDMEQARSAANLAKK</sequence>
<feature type="region of interest" description="Disordered" evidence="3">
    <location>
        <begin position="156"/>
        <end position="194"/>
    </location>
</feature>